<feature type="transmembrane region" description="Helical" evidence="1">
    <location>
        <begin position="38"/>
        <end position="55"/>
    </location>
</feature>
<sequence>SYLHFVRAKLKGVNTPPLCGGIKRRSLLLIPRGLPRGGFINIIIASLILAVNLNVDKQKERFRSLWFIKIYMLANHSNRNTEASHFEASSWFPEWKSSCRAPTISEPRARFATRTQKLPCQERFFCSGRI</sequence>
<comment type="caution">
    <text evidence="2">The sequence shown here is derived from an EMBL/GenBank/DDBJ whole genome shotgun (WGS) entry which is preliminary data.</text>
</comment>
<evidence type="ECO:0000313" key="3">
    <source>
        <dbReference type="Proteomes" id="UP000033856"/>
    </source>
</evidence>
<name>A0A0G0XHN3_9BACT</name>
<evidence type="ECO:0000313" key="2">
    <source>
        <dbReference type="EMBL" id="KKS24384.1"/>
    </source>
</evidence>
<feature type="non-terminal residue" evidence="2">
    <location>
        <position position="1"/>
    </location>
</feature>
<protein>
    <submittedName>
        <fullName evidence="2">Uncharacterized protein</fullName>
    </submittedName>
</protein>
<proteinExistence type="predicted"/>
<dbReference type="Proteomes" id="UP000033856">
    <property type="component" value="Unassembled WGS sequence"/>
</dbReference>
<keyword evidence="1" id="KW-0472">Membrane</keyword>
<dbReference type="AlphaFoldDB" id="A0A0G0XHN3"/>
<dbReference type="EMBL" id="LCCD01000026">
    <property type="protein sequence ID" value="KKS24384.1"/>
    <property type="molecule type" value="Genomic_DNA"/>
</dbReference>
<organism evidence="2 3">
    <name type="scientific">Candidatus Jorgensenbacteria bacterium GW2011_GWF2_41_8</name>
    <dbReference type="NCBI Taxonomy" id="1618667"/>
    <lineage>
        <taxon>Bacteria</taxon>
        <taxon>Candidatus Joergenseniibacteriota</taxon>
    </lineage>
</organism>
<evidence type="ECO:0000256" key="1">
    <source>
        <dbReference type="SAM" id="Phobius"/>
    </source>
</evidence>
<gene>
    <name evidence="2" type="ORF">UU83_C0026G0011</name>
</gene>
<accession>A0A0G0XHN3</accession>
<reference evidence="2 3" key="1">
    <citation type="journal article" date="2015" name="Nature">
        <title>rRNA introns, odd ribosomes, and small enigmatic genomes across a large radiation of phyla.</title>
        <authorList>
            <person name="Brown C.T."/>
            <person name="Hug L.A."/>
            <person name="Thomas B.C."/>
            <person name="Sharon I."/>
            <person name="Castelle C.J."/>
            <person name="Singh A."/>
            <person name="Wilkins M.J."/>
            <person name="Williams K.H."/>
            <person name="Banfield J.F."/>
        </authorList>
    </citation>
    <scope>NUCLEOTIDE SEQUENCE [LARGE SCALE GENOMIC DNA]</scope>
</reference>
<keyword evidence="1" id="KW-1133">Transmembrane helix</keyword>
<keyword evidence="1" id="KW-0812">Transmembrane</keyword>